<keyword evidence="9" id="KW-0833">Ubl conjugation pathway</keyword>
<dbReference type="Pfam" id="PF01485">
    <property type="entry name" value="IBR"/>
    <property type="match status" value="1"/>
</dbReference>
<keyword evidence="6" id="KW-0479">Metal-binding</keyword>
<evidence type="ECO:0000259" key="11">
    <source>
        <dbReference type="PROSITE" id="PS51873"/>
    </source>
</evidence>
<evidence type="ECO:0000313" key="12">
    <source>
        <dbReference type="EMBL" id="TQD98446.1"/>
    </source>
</evidence>
<proteinExistence type="predicted"/>
<evidence type="ECO:0000256" key="6">
    <source>
        <dbReference type="ARBA" id="ARBA00022723"/>
    </source>
</evidence>
<comment type="caution">
    <text evidence="12">The sequence shown here is derived from an EMBL/GenBank/DDBJ whole genome shotgun (WGS) entry which is preliminary data.</text>
</comment>
<dbReference type="SUPFAM" id="SSF57850">
    <property type="entry name" value="RING/U-box"/>
    <property type="match status" value="2"/>
</dbReference>
<dbReference type="Gene3D" id="3.30.40.10">
    <property type="entry name" value="Zinc/RING finger domain, C3HC4 (zinc finger)"/>
    <property type="match status" value="1"/>
</dbReference>
<dbReference type="STRING" id="106549.A0A540MI51"/>
<dbReference type="GO" id="GO:0008270">
    <property type="term" value="F:zinc ion binding"/>
    <property type="evidence" value="ECO:0007669"/>
    <property type="project" value="UniProtKB-KW"/>
</dbReference>
<name>A0A540MI51_MALBA</name>
<gene>
    <name evidence="12" type="ORF">C1H46_015901</name>
</gene>
<evidence type="ECO:0000256" key="8">
    <source>
        <dbReference type="ARBA" id="ARBA00022771"/>
    </source>
</evidence>
<dbReference type="InterPro" id="IPR002867">
    <property type="entry name" value="IBR_dom"/>
</dbReference>
<dbReference type="Proteomes" id="UP000315295">
    <property type="component" value="Unassembled WGS sequence"/>
</dbReference>
<evidence type="ECO:0000256" key="1">
    <source>
        <dbReference type="ARBA" id="ARBA00001798"/>
    </source>
</evidence>
<comment type="catalytic activity">
    <reaction evidence="1">
        <text>[E2 ubiquitin-conjugating enzyme]-S-ubiquitinyl-L-cysteine + [acceptor protein]-L-lysine = [E2 ubiquitin-conjugating enzyme]-L-cysteine + [acceptor protein]-N(6)-ubiquitinyl-L-lysine.</text>
        <dbReference type="EC" id="2.3.2.31"/>
    </reaction>
</comment>
<protein>
    <recommendedName>
        <fullName evidence="4">RBR-type E3 ubiquitin transferase</fullName>
        <ecNumber evidence="4">2.3.2.31</ecNumber>
    </recommendedName>
</protein>
<dbReference type="PANTHER" id="PTHR11685">
    <property type="entry name" value="RBR FAMILY RING FINGER AND IBR DOMAIN-CONTAINING"/>
    <property type="match status" value="1"/>
</dbReference>
<dbReference type="InterPro" id="IPR044066">
    <property type="entry name" value="TRIAD_supradom"/>
</dbReference>
<keyword evidence="7" id="KW-0677">Repeat</keyword>
<evidence type="ECO:0000256" key="3">
    <source>
        <dbReference type="ARBA" id="ARBA00004906"/>
    </source>
</evidence>
<feature type="domain" description="RING-type" evidence="11">
    <location>
        <begin position="58"/>
        <end position="209"/>
    </location>
</feature>
<evidence type="ECO:0000313" key="13">
    <source>
        <dbReference type="Proteomes" id="UP000315295"/>
    </source>
</evidence>
<dbReference type="InterPro" id="IPR048962">
    <property type="entry name" value="ARIH1-like_UBL"/>
</dbReference>
<dbReference type="GO" id="GO:0016567">
    <property type="term" value="P:protein ubiquitination"/>
    <property type="evidence" value="ECO:0007669"/>
    <property type="project" value="UniProtKB-UniPathway"/>
</dbReference>
<dbReference type="EMBL" id="VIEB01000252">
    <property type="protein sequence ID" value="TQD98446.1"/>
    <property type="molecule type" value="Genomic_DNA"/>
</dbReference>
<dbReference type="AlphaFoldDB" id="A0A540MI51"/>
<dbReference type="UniPathway" id="UPA00143"/>
<reference evidence="12 13" key="1">
    <citation type="journal article" date="2019" name="G3 (Bethesda)">
        <title>Sequencing of a Wild Apple (Malus baccata) Genome Unravels the Differences Between Cultivated and Wild Apple Species Regarding Disease Resistance and Cold Tolerance.</title>
        <authorList>
            <person name="Chen X."/>
        </authorList>
    </citation>
    <scope>NUCLEOTIDE SEQUENCE [LARGE SCALE GENOMIC DNA]</scope>
    <source>
        <strain evidence="13">cv. Shandingzi</strain>
        <tissue evidence="12">Leaves</tissue>
    </source>
</reference>
<comment type="cofactor">
    <cofactor evidence="2">
        <name>Zn(2+)</name>
        <dbReference type="ChEBI" id="CHEBI:29105"/>
    </cofactor>
</comment>
<keyword evidence="5" id="KW-0808">Transferase</keyword>
<dbReference type="SMART" id="SM00647">
    <property type="entry name" value="IBR"/>
    <property type="match status" value="1"/>
</dbReference>
<dbReference type="EC" id="2.3.2.31" evidence="4"/>
<accession>A0A540MI51</accession>
<dbReference type="Pfam" id="PF21235">
    <property type="entry name" value="UBA_ARI1"/>
    <property type="match status" value="1"/>
</dbReference>
<dbReference type="InterPro" id="IPR013083">
    <property type="entry name" value="Znf_RING/FYVE/PHD"/>
</dbReference>
<dbReference type="GO" id="GO:0061630">
    <property type="term" value="F:ubiquitin protein ligase activity"/>
    <property type="evidence" value="ECO:0007669"/>
    <property type="project" value="UniProtKB-EC"/>
</dbReference>
<dbReference type="PROSITE" id="PS51873">
    <property type="entry name" value="TRIAD"/>
    <property type="match status" value="1"/>
</dbReference>
<keyword evidence="10" id="KW-0862">Zinc</keyword>
<evidence type="ECO:0000256" key="7">
    <source>
        <dbReference type="ARBA" id="ARBA00022737"/>
    </source>
</evidence>
<organism evidence="12 13">
    <name type="scientific">Malus baccata</name>
    <name type="common">Siberian crab apple</name>
    <name type="synonym">Pyrus baccata</name>
    <dbReference type="NCBI Taxonomy" id="106549"/>
    <lineage>
        <taxon>Eukaryota</taxon>
        <taxon>Viridiplantae</taxon>
        <taxon>Streptophyta</taxon>
        <taxon>Embryophyta</taxon>
        <taxon>Tracheophyta</taxon>
        <taxon>Spermatophyta</taxon>
        <taxon>Magnoliopsida</taxon>
        <taxon>eudicotyledons</taxon>
        <taxon>Gunneridae</taxon>
        <taxon>Pentapetalae</taxon>
        <taxon>rosids</taxon>
        <taxon>fabids</taxon>
        <taxon>Rosales</taxon>
        <taxon>Rosaceae</taxon>
        <taxon>Amygdaloideae</taxon>
        <taxon>Maleae</taxon>
        <taxon>Malus</taxon>
    </lineage>
</organism>
<evidence type="ECO:0000256" key="2">
    <source>
        <dbReference type="ARBA" id="ARBA00001947"/>
    </source>
</evidence>
<comment type="pathway">
    <text evidence="3">Protein modification; protein ubiquitination.</text>
</comment>
<evidence type="ECO:0000256" key="9">
    <source>
        <dbReference type="ARBA" id="ARBA00022786"/>
    </source>
</evidence>
<evidence type="ECO:0000256" key="4">
    <source>
        <dbReference type="ARBA" id="ARBA00012251"/>
    </source>
</evidence>
<evidence type="ECO:0000256" key="10">
    <source>
        <dbReference type="ARBA" id="ARBA00022833"/>
    </source>
</evidence>
<evidence type="ECO:0000256" key="5">
    <source>
        <dbReference type="ARBA" id="ARBA00022679"/>
    </source>
</evidence>
<dbReference type="InterPro" id="IPR031127">
    <property type="entry name" value="E3_UB_ligase_RBR"/>
</dbReference>
<sequence>MTEVCLKLRVSRSSVIILLRHCNWNVSMLFDKWFEKEDDVRNKLGLFRNVPLVDQSVSSFTCEICFETYDDEVIIEFSSDFCGHFYGIACWAAYVRESISNDCVGCLSLKCPHPGCGAAVGEDLILPVLATKANNDPDKAKYSQYLLRSYVKDSKGKRKWCLLMAGDYVVDFIGGYGTSDLSCLCSYRFCSNCHEESHSPVNCDTTQSG</sequence>
<keyword evidence="13" id="KW-1185">Reference proteome</keyword>
<keyword evidence="8" id="KW-0863">Zinc-finger</keyword>